<keyword evidence="1" id="KW-0812">Transmembrane</keyword>
<dbReference type="InterPro" id="IPR001623">
    <property type="entry name" value="DnaJ_domain"/>
</dbReference>
<dbReference type="RefSeq" id="WP_135616745.1">
    <property type="nucleotide sequence ID" value="NZ_JBNURZ010000004.1"/>
</dbReference>
<dbReference type="Gene3D" id="1.10.287.110">
    <property type="entry name" value="DnaJ domain"/>
    <property type="match status" value="1"/>
</dbReference>
<evidence type="ECO:0000313" key="3">
    <source>
        <dbReference type="EMBL" id="TGL28222.1"/>
    </source>
</evidence>
<sequence>MNRSGAGLSRKIDYYVLLDLSRDASPRAVEEAFHRYVQNLQEHSWVPWKDSELREGAEAYYHLSDPTRRKRYDSSLDYELVLPDPEGVPEEFEEYFEVQKISTPTEYERLYKQFLMLKYEREDKLWIFRATVYFILACFSALVLSSLVFVVFQKNGWLSTSTDLFYRRWGLLFSCTFMGTTYTLFRVFYLERVISVREKKREIEQNEEVTDIGP</sequence>
<evidence type="ECO:0000259" key="2">
    <source>
        <dbReference type="PROSITE" id="PS50076"/>
    </source>
</evidence>
<comment type="caution">
    <text evidence="3">The sequence shown here is derived from an EMBL/GenBank/DDBJ whole genome shotgun (WGS) entry which is preliminary data.</text>
</comment>
<dbReference type="SUPFAM" id="SSF46565">
    <property type="entry name" value="Chaperone J-domain"/>
    <property type="match status" value="1"/>
</dbReference>
<feature type="transmembrane region" description="Helical" evidence="1">
    <location>
        <begin position="169"/>
        <end position="190"/>
    </location>
</feature>
<organism evidence="3 4">
    <name type="scientific">Leptospira koniambonensis</name>
    <dbReference type="NCBI Taxonomy" id="2484950"/>
    <lineage>
        <taxon>Bacteria</taxon>
        <taxon>Pseudomonadati</taxon>
        <taxon>Spirochaetota</taxon>
        <taxon>Spirochaetia</taxon>
        <taxon>Leptospirales</taxon>
        <taxon>Leptospiraceae</taxon>
        <taxon>Leptospira</taxon>
    </lineage>
</organism>
<gene>
    <name evidence="3" type="ORF">EHQ52_18300</name>
</gene>
<accession>A0A4R9J3Z6</accession>
<keyword evidence="1" id="KW-0472">Membrane</keyword>
<feature type="transmembrane region" description="Helical" evidence="1">
    <location>
        <begin position="126"/>
        <end position="149"/>
    </location>
</feature>
<protein>
    <submittedName>
        <fullName evidence="3">Molecular chaperone DnaJ</fullName>
    </submittedName>
</protein>
<evidence type="ECO:0000256" key="1">
    <source>
        <dbReference type="SAM" id="Phobius"/>
    </source>
</evidence>
<dbReference type="EMBL" id="RQFY01000012">
    <property type="protein sequence ID" value="TGL28222.1"/>
    <property type="molecule type" value="Genomic_DNA"/>
</dbReference>
<feature type="domain" description="J" evidence="2">
    <location>
        <begin position="13"/>
        <end position="76"/>
    </location>
</feature>
<reference evidence="3" key="1">
    <citation type="journal article" date="2019" name="PLoS Negl. Trop. Dis.">
        <title>Revisiting the worldwide diversity of Leptospira species in the environment.</title>
        <authorList>
            <person name="Vincent A.T."/>
            <person name="Schiettekatte O."/>
            <person name="Bourhy P."/>
            <person name="Veyrier F.J."/>
            <person name="Picardeau M."/>
        </authorList>
    </citation>
    <scope>NUCLEOTIDE SEQUENCE [LARGE SCALE GENOMIC DNA]</scope>
    <source>
        <strain evidence="3">201800265</strain>
    </source>
</reference>
<dbReference type="OrthoDB" id="327386at2"/>
<evidence type="ECO:0000313" key="4">
    <source>
        <dbReference type="Proteomes" id="UP000297871"/>
    </source>
</evidence>
<keyword evidence="1" id="KW-1133">Transmembrane helix</keyword>
<keyword evidence="4" id="KW-1185">Reference proteome</keyword>
<dbReference type="InterPro" id="IPR036869">
    <property type="entry name" value="J_dom_sf"/>
</dbReference>
<dbReference type="AlphaFoldDB" id="A0A4R9J3Z6"/>
<dbReference type="PROSITE" id="PS50076">
    <property type="entry name" value="DNAJ_2"/>
    <property type="match status" value="1"/>
</dbReference>
<name>A0A4R9J3Z6_9LEPT</name>
<proteinExistence type="predicted"/>
<dbReference type="Proteomes" id="UP000297871">
    <property type="component" value="Unassembled WGS sequence"/>
</dbReference>